<dbReference type="OrthoDB" id="5597180at2759"/>
<reference evidence="4 5" key="1">
    <citation type="submission" date="2016-07" db="EMBL/GenBank/DDBJ databases">
        <title>Pervasive Adenine N6-methylation of Active Genes in Fungi.</title>
        <authorList>
            <consortium name="DOE Joint Genome Institute"/>
            <person name="Mondo S.J."/>
            <person name="Dannebaum R.O."/>
            <person name="Kuo R.C."/>
            <person name="Labutti K."/>
            <person name="Haridas S."/>
            <person name="Kuo A."/>
            <person name="Salamov A."/>
            <person name="Ahrendt S.R."/>
            <person name="Lipzen A."/>
            <person name="Sullivan W."/>
            <person name="Andreopoulos W.B."/>
            <person name="Clum A."/>
            <person name="Lindquist E."/>
            <person name="Daum C."/>
            <person name="Ramamoorthy G.K."/>
            <person name="Gryganskyi A."/>
            <person name="Culley D."/>
            <person name="Magnuson J.K."/>
            <person name="James T.Y."/>
            <person name="O'Malley M.A."/>
            <person name="Stajich J.E."/>
            <person name="Spatafora J.W."/>
            <person name="Visel A."/>
            <person name="Grigoriev I.V."/>
        </authorList>
    </citation>
    <scope>NUCLEOTIDE SEQUENCE [LARGE SCALE GENOMIC DNA]</scope>
    <source>
        <strain evidence="4 5">JEL800</strain>
    </source>
</reference>
<dbReference type="PANTHER" id="PTHR22953">
    <property type="entry name" value="ACID PHOSPHATASE RELATED"/>
    <property type="match status" value="1"/>
</dbReference>
<name>A0A1Y2CVQ8_9FUNG</name>
<feature type="domain" description="Calcineurin-like phosphoesterase" evidence="3">
    <location>
        <begin position="54"/>
        <end position="228"/>
    </location>
</feature>
<dbReference type="InterPro" id="IPR039331">
    <property type="entry name" value="PAPs-like"/>
</dbReference>
<evidence type="ECO:0000313" key="4">
    <source>
        <dbReference type="EMBL" id="ORY51108.1"/>
    </source>
</evidence>
<dbReference type="SUPFAM" id="SSF56300">
    <property type="entry name" value="Metallo-dependent phosphatases"/>
    <property type="match status" value="1"/>
</dbReference>
<evidence type="ECO:0000256" key="1">
    <source>
        <dbReference type="ARBA" id="ARBA00022729"/>
    </source>
</evidence>
<dbReference type="EMBL" id="MCGO01000006">
    <property type="protein sequence ID" value="ORY51108.1"/>
    <property type="molecule type" value="Genomic_DNA"/>
</dbReference>
<accession>A0A1Y2CVQ8</accession>
<organism evidence="4 5">
    <name type="scientific">Rhizoclosmatium globosum</name>
    <dbReference type="NCBI Taxonomy" id="329046"/>
    <lineage>
        <taxon>Eukaryota</taxon>
        <taxon>Fungi</taxon>
        <taxon>Fungi incertae sedis</taxon>
        <taxon>Chytridiomycota</taxon>
        <taxon>Chytridiomycota incertae sedis</taxon>
        <taxon>Chytridiomycetes</taxon>
        <taxon>Chytridiales</taxon>
        <taxon>Chytriomycetaceae</taxon>
        <taxon>Rhizoclosmatium</taxon>
    </lineage>
</organism>
<dbReference type="GO" id="GO:0003993">
    <property type="term" value="F:acid phosphatase activity"/>
    <property type="evidence" value="ECO:0007669"/>
    <property type="project" value="InterPro"/>
</dbReference>
<keyword evidence="1" id="KW-0732">Signal</keyword>
<dbReference type="PANTHER" id="PTHR22953:SF153">
    <property type="entry name" value="PURPLE ACID PHOSPHATASE"/>
    <property type="match status" value="1"/>
</dbReference>
<sequence>MPQELRGPPSPDPKLSSNDKEVRGSFKKGKKGGKKEKEGKKPRKNRENGDNSDLRVAFVADWGLGKNPAKVMNLVDDWGAELVVSAGDFDYVDSPDAFMDMMDTEVGKDFPFIGSVGNHDILEWYGRGGYRDRLLEKLGRIKDISCYGEYGANMVFVMSGVGSLGQNHAQFIDLSMQNYKSVPWKVCFWHKNQKAYQTGDKENETGYEVYETCRKHGAIIATAHEHSYERTHLMSHFESQSIASTNNTLNIKPGETFAFVSGLGGESMRKWVKKANKNPWWASTVSKDNKGEYGALLCKFNKGGDPNLARCKFKDVKGKKWDDFWVHSDPDGVSETYAVFDRKPDVELVEVGVEGVEGIVSVDRVHGGVTCGGSVLGLSNSSVSSYIHALRYQIPATVFDPVKGDVLRSARLQVMGAHSGRGFLGLVETRIALGVRLLDSDWKCRCVVDGYSTEQGAFRIDMSDNFVEWSYEDEGWEAGEVWNSPDISAIVSAGMDSLGRVALLMDGSSSLDSEVRSVYGVHGRWGFASVPH</sequence>
<evidence type="ECO:0000313" key="5">
    <source>
        <dbReference type="Proteomes" id="UP000193642"/>
    </source>
</evidence>
<keyword evidence="5" id="KW-1185">Reference proteome</keyword>
<proteinExistence type="predicted"/>
<feature type="compositionally biased region" description="Basic residues" evidence="2">
    <location>
        <begin position="25"/>
        <end position="34"/>
    </location>
</feature>
<dbReference type="Proteomes" id="UP000193642">
    <property type="component" value="Unassembled WGS sequence"/>
</dbReference>
<dbReference type="Pfam" id="PF00149">
    <property type="entry name" value="Metallophos"/>
    <property type="match status" value="1"/>
</dbReference>
<dbReference type="InterPro" id="IPR029052">
    <property type="entry name" value="Metallo-depent_PP-like"/>
</dbReference>
<protein>
    <submittedName>
        <fullName evidence="4">Metallo-dependent phosphatase</fullName>
    </submittedName>
</protein>
<comment type="caution">
    <text evidence="4">The sequence shown here is derived from an EMBL/GenBank/DDBJ whole genome shotgun (WGS) entry which is preliminary data.</text>
</comment>
<feature type="region of interest" description="Disordered" evidence="2">
    <location>
        <begin position="1"/>
        <end position="50"/>
    </location>
</feature>
<dbReference type="Gene3D" id="3.60.21.10">
    <property type="match status" value="1"/>
</dbReference>
<feature type="compositionally biased region" description="Basic and acidic residues" evidence="2">
    <location>
        <begin position="35"/>
        <end position="50"/>
    </location>
</feature>
<evidence type="ECO:0000256" key="2">
    <source>
        <dbReference type="SAM" id="MobiDB-lite"/>
    </source>
</evidence>
<gene>
    <name evidence="4" type="ORF">BCR33DRAFT_780962</name>
</gene>
<evidence type="ECO:0000259" key="3">
    <source>
        <dbReference type="Pfam" id="PF00149"/>
    </source>
</evidence>
<dbReference type="AlphaFoldDB" id="A0A1Y2CVQ8"/>
<dbReference type="InterPro" id="IPR004843">
    <property type="entry name" value="Calcineurin-like_PHP"/>
</dbReference>